<feature type="domain" description="Type II secretion system protein GspF" evidence="11">
    <location>
        <begin position="71"/>
        <end position="194"/>
    </location>
</feature>
<comment type="subcellular location">
    <subcellularLocation>
        <location evidence="1 9">Cell inner membrane</location>
        <topology evidence="1 9">Multi-pass membrane protein</topology>
    </subcellularLocation>
</comment>
<protein>
    <submittedName>
        <fullName evidence="12">Type II secretion system F family protein</fullName>
    </submittedName>
</protein>
<evidence type="ECO:0000256" key="2">
    <source>
        <dbReference type="ARBA" id="ARBA00005745"/>
    </source>
</evidence>
<evidence type="ECO:0000313" key="13">
    <source>
        <dbReference type="Proteomes" id="UP001160519"/>
    </source>
</evidence>
<dbReference type="Pfam" id="PF00482">
    <property type="entry name" value="T2SSF"/>
    <property type="match status" value="2"/>
</dbReference>
<dbReference type="InterPro" id="IPR018076">
    <property type="entry name" value="T2SS_GspF_dom"/>
</dbReference>
<comment type="caution">
    <text evidence="12">The sequence shown here is derived from an EMBL/GenBank/DDBJ whole genome shotgun (WGS) entry which is preliminary data.</text>
</comment>
<dbReference type="FunFam" id="1.20.81.30:FF:000001">
    <property type="entry name" value="Type II secretion system protein F"/>
    <property type="match status" value="2"/>
</dbReference>
<sequence>MAQQTEQIDFVWAGTDKNKKKTGGIISARSEITAKTELRRQGYRVIKLKKKPKPLFSAKVKAITPGDIAIFARQLATMLKAGVPLVQSFEIVGKGHDNPSMEALLMSIKADIEGGDTLAEALNKKSLYFDELFCNLVEAGEQAGVLETLLDKIATYKEKTESMKKKIKKALTYPIAVIVVAFIVTTILLIFVVPVFDDMFKSFGADLPAFTKMVVHMSEWMQAWWYVVVGVVIGAVYVFGYFKKRSKPFNHFMDKTLLKLPVVGLILNKSAVARFARTLATMSAAGVPLVEALESVAGACGNIIYSEAVLKMREEVATGQRLQFAMQQSNLWPNMVIQMVAIGEESGSMDSMLLKVADFFDEEVDNLVDNLSSLMEPIIMVILGILVGGLIVAMYLPIFKMGAAI</sequence>
<keyword evidence="4" id="KW-1003">Cell membrane</keyword>
<keyword evidence="6 9" id="KW-0812">Transmembrane</keyword>
<dbReference type="PANTHER" id="PTHR30012">
    <property type="entry name" value="GENERAL SECRETION PATHWAY PROTEIN"/>
    <property type="match status" value="1"/>
</dbReference>
<dbReference type="Gene3D" id="1.20.81.30">
    <property type="entry name" value="Type II secretion system (T2SS), domain F"/>
    <property type="match status" value="2"/>
</dbReference>
<dbReference type="PROSITE" id="PS00874">
    <property type="entry name" value="T2SP_F"/>
    <property type="match status" value="1"/>
</dbReference>
<keyword evidence="3 9" id="KW-0813">Transport</keyword>
<accession>A0AA43TIX2</accession>
<dbReference type="PRINTS" id="PR00812">
    <property type="entry name" value="BCTERIALGSPF"/>
</dbReference>
<evidence type="ECO:0000256" key="9">
    <source>
        <dbReference type="RuleBase" id="RU003923"/>
    </source>
</evidence>
<evidence type="ECO:0000259" key="11">
    <source>
        <dbReference type="Pfam" id="PF00482"/>
    </source>
</evidence>
<dbReference type="EMBL" id="JAQSDF010000001">
    <property type="protein sequence ID" value="MDI1229691.1"/>
    <property type="molecule type" value="Genomic_DNA"/>
</dbReference>
<dbReference type="InterPro" id="IPR001992">
    <property type="entry name" value="T2SS_GspF/T4SS_PilC_CS"/>
</dbReference>
<feature type="transmembrane region" description="Helical" evidence="10">
    <location>
        <begin position="171"/>
        <end position="196"/>
    </location>
</feature>
<organism evidence="12 13">
    <name type="scientific">Candidatus Methylobacter titanis</name>
    <dbReference type="NCBI Taxonomy" id="3053457"/>
    <lineage>
        <taxon>Bacteria</taxon>
        <taxon>Pseudomonadati</taxon>
        <taxon>Pseudomonadota</taxon>
        <taxon>Gammaproteobacteria</taxon>
        <taxon>Methylococcales</taxon>
        <taxon>Methylococcaceae</taxon>
        <taxon>Methylobacter</taxon>
    </lineage>
</organism>
<proteinExistence type="inferred from homology"/>
<keyword evidence="7 10" id="KW-1133">Transmembrane helix</keyword>
<evidence type="ECO:0000256" key="5">
    <source>
        <dbReference type="ARBA" id="ARBA00022519"/>
    </source>
</evidence>
<evidence type="ECO:0000256" key="7">
    <source>
        <dbReference type="ARBA" id="ARBA00022989"/>
    </source>
</evidence>
<name>A0AA43TIX2_9GAMM</name>
<dbReference type="PANTHER" id="PTHR30012:SF7">
    <property type="entry name" value="PROTEIN TRANSPORT PROTEIN HOFC HOMOLOG"/>
    <property type="match status" value="1"/>
</dbReference>
<dbReference type="InterPro" id="IPR003004">
    <property type="entry name" value="GspF/PilC"/>
</dbReference>
<feature type="domain" description="Type II secretion system protein GspF" evidence="11">
    <location>
        <begin position="275"/>
        <end position="397"/>
    </location>
</feature>
<dbReference type="AlphaFoldDB" id="A0AA43TIX2"/>
<evidence type="ECO:0000256" key="10">
    <source>
        <dbReference type="SAM" id="Phobius"/>
    </source>
</evidence>
<gene>
    <name evidence="12" type="ORF">PSU93_00895</name>
</gene>
<feature type="transmembrane region" description="Helical" evidence="10">
    <location>
        <begin position="378"/>
        <end position="398"/>
    </location>
</feature>
<keyword evidence="5" id="KW-0997">Cell inner membrane</keyword>
<feature type="transmembrane region" description="Helical" evidence="10">
    <location>
        <begin position="223"/>
        <end position="242"/>
    </location>
</feature>
<dbReference type="Proteomes" id="UP001160519">
    <property type="component" value="Unassembled WGS sequence"/>
</dbReference>
<evidence type="ECO:0000256" key="8">
    <source>
        <dbReference type="ARBA" id="ARBA00023136"/>
    </source>
</evidence>
<dbReference type="InterPro" id="IPR042094">
    <property type="entry name" value="T2SS_GspF_sf"/>
</dbReference>
<dbReference type="GO" id="GO:0005886">
    <property type="term" value="C:plasma membrane"/>
    <property type="evidence" value="ECO:0007669"/>
    <property type="project" value="UniProtKB-SubCell"/>
</dbReference>
<evidence type="ECO:0000256" key="3">
    <source>
        <dbReference type="ARBA" id="ARBA00022448"/>
    </source>
</evidence>
<evidence type="ECO:0000256" key="4">
    <source>
        <dbReference type="ARBA" id="ARBA00022475"/>
    </source>
</evidence>
<reference evidence="12" key="1">
    <citation type="submission" date="2023-01" db="EMBL/GenBank/DDBJ databases">
        <title>Biogeochemical cycle of methane in antarctic sediments.</title>
        <authorList>
            <person name="Roldan D.M."/>
            <person name="Menes R.J."/>
        </authorList>
    </citation>
    <scope>NUCLEOTIDE SEQUENCE [LARGE SCALE GENOMIC DNA]</scope>
    <source>
        <strain evidence="12">K-2018 MAG008</strain>
    </source>
</reference>
<evidence type="ECO:0000256" key="1">
    <source>
        <dbReference type="ARBA" id="ARBA00004429"/>
    </source>
</evidence>
<keyword evidence="8 10" id="KW-0472">Membrane</keyword>
<comment type="similarity">
    <text evidence="2 9">Belongs to the GSP F family.</text>
</comment>
<dbReference type="GO" id="GO:0015628">
    <property type="term" value="P:protein secretion by the type II secretion system"/>
    <property type="evidence" value="ECO:0007669"/>
    <property type="project" value="TreeGrafter"/>
</dbReference>
<evidence type="ECO:0000313" key="12">
    <source>
        <dbReference type="EMBL" id="MDI1229691.1"/>
    </source>
</evidence>
<keyword evidence="13" id="KW-1185">Reference proteome</keyword>
<evidence type="ECO:0000256" key="6">
    <source>
        <dbReference type="ARBA" id="ARBA00022692"/>
    </source>
</evidence>